<dbReference type="Proteomes" id="UP001589774">
    <property type="component" value="Unassembled WGS sequence"/>
</dbReference>
<organism evidence="3 4">
    <name type="scientific">Olivibacter oleidegradans</name>
    <dbReference type="NCBI Taxonomy" id="760123"/>
    <lineage>
        <taxon>Bacteria</taxon>
        <taxon>Pseudomonadati</taxon>
        <taxon>Bacteroidota</taxon>
        <taxon>Sphingobacteriia</taxon>
        <taxon>Sphingobacteriales</taxon>
        <taxon>Sphingobacteriaceae</taxon>
        <taxon>Olivibacter</taxon>
    </lineage>
</organism>
<dbReference type="Pfam" id="PF13568">
    <property type="entry name" value="OMP_b-brl_2"/>
    <property type="match status" value="1"/>
</dbReference>
<feature type="domain" description="Outer membrane protein beta-barrel" evidence="2">
    <location>
        <begin position="22"/>
        <end position="170"/>
    </location>
</feature>
<dbReference type="EMBL" id="JBHLWO010000004">
    <property type="protein sequence ID" value="MFC0321212.1"/>
    <property type="molecule type" value="Genomic_DNA"/>
</dbReference>
<comment type="caution">
    <text evidence="3">The sequence shown here is derived from an EMBL/GenBank/DDBJ whole genome shotgun (WGS) entry which is preliminary data.</text>
</comment>
<evidence type="ECO:0000256" key="1">
    <source>
        <dbReference type="SAM" id="SignalP"/>
    </source>
</evidence>
<reference evidence="3 4" key="1">
    <citation type="submission" date="2024-09" db="EMBL/GenBank/DDBJ databases">
        <authorList>
            <person name="Sun Q."/>
            <person name="Mori K."/>
        </authorList>
    </citation>
    <scope>NUCLEOTIDE SEQUENCE [LARGE SCALE GENOMIC DNA]</scope>
    <source>
        <strain evidence="3 4">CCM 7765</strain>
    </source>
</reference>
<evidence type="ECO:0000313" key="4">
    <source>
        <dbReference type="Proteomes" id="UP001589774"/>
    </source>
</evidence>
<protein>
    <submittedName>
        <fullName evidence="3">Porin family protein</fullName>
    </submittedName>
</protein>
<dbReference type="SUPFAM" id="SSF56925">
    <property type="entry name" value="OMPA-like"/>
    <property type="match status" value="1"/>
</dbReference>
<sequence length="189" mass="20791">MKLFKLLAIIAIIVTSASSTKAQVGDWTIGLKAGANYANLHSDAQGLNDKKGKVGFTAGAFARIGQTVFFQPELNFVHFSNEFQYNGQRHNPKLSQLNVPLMLGYKLLDQEALALRVSLGPDFSYNLNEPDVFKSGDFKKFNIGGVFNVGVDIGNITLDARYSRSFTDLDKRLGQKTGIYSLAVGFKIF</sequence>
<accession>A0ABV6HQR1</accession>
<keyword evidence="1" id="KW-0732">Signal</keyword>
<feature type="chain" id="PRO_5046830407" evidence="1">
    <location>
        <begin position="23"/>
        <end position="189"/>
    </location>
</feature>
<evidence type="ECO:0000259" key="2">
    <source>
        <dbReference type="Pfam" id="PF13568"/>
    </source>
</evidence>
<proteinExistence type="predicted"/>
<feature type="signal peptide" evidence="1">
    <location>
        <begin position="1"/>
        <end position="22"/>
    </location>
</feature>
<gene>
    <name evidence="3" type="ORF">ACFFI0_23030</name>
</gene>
<keyword evidence="4" id="KW-1185">Reference proteome</keyword>
<name>A0ABV6HQR1_9SPHI</name>
<evidence type="ECO:0000313" key="3">
    <source>
        <dbReference type="EMBL" id="MFC0321212.1"/>
    </source>
</evidence>
<dbReference type="RefSeq" id="WP_165447083.1">
    <property type="nucleotide sequence ID" value="NZ_JBHLWO010000004.1"/>
</dbReference>
<dbReference type="InterPro" id="IPR025665">
    <property type="entry name" value="Beta-barrel_OMP_2"/>
</dbReference>
<dbReference type="InterPro" id="IPR011250">
    <property type="entry name" value="OMP/PagP_B-barrel"/>
</dbReference>